<evidence type="ECO:0000313" key="1">
    <source>
        <dbReference type="EMBL" id="SMC85742.1"/>
    </source>
</evidence>
<gene>
    <name evidence="1" type="ORF">SAMN05660733_02158</name>
</gene>
<dbReference type="Gene3D" id="3.90.1200.10">
    <property type="match status" value="1"/>
</dbReference>
<name>A0A1W2CLH9_9PSEU</name>
<dbReference type="eggNOG" id="COG2334">
    <property type="taxonomic scope" value="Bacteria"/>
</dbReference>
<dbReference type="STRING" id="40571.SAMN05660733_02158"/>
<organism evidence="1 2">
    <name type="scientific">Lentzea albidocapillata</name>
    <dbReference type="NCBI Taxonomy" id="40571"/>
    <lineage>
        <taxon>Bacteria</taxon>
        <taxon>Bacillati</taxon>
        <taxon>Actinomycetota</taxon>
        <taxon>Actinomycetes</taxon>
        <taxon>Pseudonocardiales</taxon>
        <taxon>Pseudonocardiaceae</taxon>
        <taxon>Lentzea</taxon>
    </lineage>
</organism>
<keyword evidence="2" id="KW-1185">Reference proteome</keyword>
<protein>
    <recommendedName>
        <fullName evidence="3">Phosphotransferase enzyme family protein</fullName>
    </recommendedName>
</protein>
<reference evidence="2" key="1">
    <citation type="submission" date="2017-04" db="EMBL/GenBank/DDBJ databases">
        <authorList>
            <person name="Varghese N."/>
            <person name="Submissions S."/>
        </authorList>
    </citation>
    <scope>NUCLEOTIDE SEQUENCE [LARGE SCALE GENOMIC DNA]</scope>
    <source>
        <strain evidence="2">DSM 44073</strain>
    </source>
</reference>
<proteinExistence type="predicted"/>
<dbReference type="InterPro" id="IPR011009">
    <property type="entry name" value="Kinase-like_dom_sf"/>
</dbReference>
<dbReference type="Proteomes" id="UP000192840">
    <property type="component" value="Unassembled WGS sequence"/>
</dbReference>
<accession>A0A1W2CLH9</accession>
<dbReference type="SUPFAM" id="SSF56112">
    <property type="entry name" value="Protein kinase-like (PK-like)"/>
    <property type="match status" value="1"/>
</dbReference>
<evidence type="ECO:0008006" key="3">
    <source>
        <dbReference type="Google" id="ProtNLM"/>
    </source>
</evidence>
<dbReference type="AlphaFoldDB" id="A0A1W2CLH9"/>
<sequence>MSEQLDHPPVHDSDGRTLSDDLSEADAQFRQWMHENLSHAGDHFGLTVAGQVRLGWLDRSISAPVQASGRQLWLRVVSEDKQWIGGDFWTGNLDANVFATLPKPQVLDVYEWEEWRQQRAELMTLVPGSSCSPTDILRHAIDLPDEWWAELRRTIKVVATTPTDRVHADQALITGRIQQHFGNSVNPVVCQWETVHGDLHWANLMGPDFMLLDWELWGRGPAGTDAATLFCYSLLVPETAERVRDTFAHVLDTDPGQLAQLYVASRLLHRVDKGDHPDLAAPLRKLVETL</sequence>
<evidence type="ECO:0000313" key="2">
    <source>
        <dbReference type="Proteomes" id="UP000192840"/>
    </source>
</evidence>
<dbReference type="EMBL" id="FWYC01000005">
    <property type="protein sequence ID" value="SMC85742.1"/>
    <property type="molecule type" value="Genomic_DNA"/>
</dbReference>